<evidence type="ECO:0000313" key="2">
    <source>
        <dbReference type="Proteomes" id="UP001286313"/>
    </source>
</evidence>
<accession>A0AAE1BG69</accession>
<name>A0AAE1BG69_PETCI</name>
<reference evidence="1" key="1">
    <citation type="submission" date="2023-10" db="EMBL/GenBank/DDBJ databases">
        <title>Genome assemblies of two species of porcelain crab, Petrolisthes cinctipes and Petrolisthes manimaculis (Anomura: Porcellanidae).</title>
        <authorList>
            <person name="Angst P."/>
        </authorList>
    </citation>
    <scope>NUCLEOTIDE SEQUENCE</scope>
    <source>
        <strain evidence="1">PB745_01</strain>
        <tissue evidence="1">Gill</tissue>
    </source>
</reference>
<dbReference type="EMBL" id="JAWQEG010009236">
    <property type="protein sequence ID" value="KAK3848979.1"/>
    <property type="molecule type" value="Genomic_DNA"/>
</dbReference>
<evidence type="ECO:0000313" key="1">
    <source>
        <dbReference type="EMBL" id="KAK3848979.1"/>
    </source>
</evidence>
<protein>
    <submittedName>
        <fullName evidence="1">Uncharacterized protein</fullName>
    </submittedName>
</protein>
<sequence length="142" mass="14029">VRRGGSYGGGYGGGSSGGVHVLIAGNGGHGYGSPGAPSHVLNAGGGLGFIPSSYGAQQRWYYDIALRSGDPYAAKAIGGGNYAIQTADAAAVSAAHGVVAQANDPNIANTVAYLTHHADAALLDAAAHRGAAWVVQNAASYH</sequence>
<dbReference type="AlphaFoldDB" id="A0AAE1BG69"/>
<comment type="caution">
    <text evidence="1">The sequence shown here is derived from an EMBL/GenBank/DDBJ whole genome shotgun (WGS) entry which is preliminary data.</text>
</comment>
<gene>
    <name evidence="1" type="ORF">Pcinc_044250</name>
</gene>
<proteinExistence type="predicted"/>
<organism evidence="1 2">
    <name type="scientific">Petrolisthes cinctipes</name>
    <name type="common">Flat porcelain crab</name>
    <dbReference type="NCBI Taxonomy" id="88211"/>
    <lineage>
        <taxon>Eukaryota</taxon>
        <taxon>Metazoa</taxon>
        <taxon>Ecdysozoa</taxon>
        <taxon>Arthropoda</taxon>
        <taxon>Crustacea</taxon>
        <taxon>Multicrustacea</taxon>
        <taxon>Malacostraca</taxon>
        <taxon>Eumalacostraca</taxon>
        <taxon>Eucarida</taxon>
        <taxon>Decapoda</taxon>
        <taxon>Pleocyemata</taxon>
        <taxon>Anomura</taxon>
        <taxon>Galatheoidea</taxon>
        <taxon>Porcellanidae</taxon>
        <taxon>Petrolisthes</taxon>
    </lineage>
</organism>
<feature type="non-terminal residue" evidence="1">
    <location>
        <position position="1"/>
    </location>
</feature>
<keyword evidence="2" id="KW-1185">Reference proteome</keyword>
<dbReference type="Proteomes" id="UP001286313">
    <property type="component" value="Unassembled WGS sequence"/>
</dbReference>